<feature type="domain" description="DUF6791" evidence="2">
    <location>
        <begin position="12"/>
        <end position="161"/>
    </location>
</feature>
<evidence type="ECO:0000259" key="2">
    <source>
        <dbReference type="Pfam" id="PF20590"/>
    </source>
</evidence>
<keyword evidence="4" id="KW-1185">Reference proteome</keyword>
<dbReference type="CDD" id="cd01483">
    <property type="entry name" value="E1_enzyme_family"/>
    <property type="match status" value="1"/>
</dbReference>
<dbReference type="Gene3D" id="3.40.50.720">
    <property type="entry name" value="NAD(P)-binding Rossmann-like Domain"/>
    <property type="match status" value="1"/>
</dbReference>
<dbReference type="STRING" id="28066.RF819_10440"/>
<feature type="domain" description="THIF-type NAD/FAD binding fold" evidence="1">
    <location>
        <begin position="175"/>
        <end position="301"/>
    </location>
</feature>
<evidence type="ECO:0000313" key="4">
    <source>
        <dbReference type="Proteomes" id="UP000190750"/>
    </source>
</evidence>
<sequence length="400" mass="44915">MSSKPTGLNFGLQNLLDEGFEVEVRQQHLLVHSVPYVTSDRELRRGTLVCTFIESAGTLLPPDNHQVWWTGQYPCFASGARIAHIENENNRQELFRGCTIQHRFSNKPEGFSNFSDHYSKMVHYITILQDQAKAIDPNADARTGRVIEPVEGTSVFRYADTASARAEIMMTSSRLGIGRVAIIGLGGTGSYVLDQVAKTPVSEIHLFDGDKFLQHNAFRSPGAAKLEDLAKLIPKSDYFQRIYDAMHRGIVSHPYYLTELNLGELTGFDFIFVCVDNGGTRSMLSQHIQSLSVPFVDVGMNIQLVPDSRKLIGTCRTTLNTPTQKDHFAQYVPMDEVEQDVLYRQNIQVADMNALNAQLAVMKWKQLFGFYADDFNPHNMTFSVNSMSLTRDVLVSPPEP</sequence>
<dbReference type="Proteomes" id="UP000190750">
    <property type="component" value="Unassembled WGS sequence"/>
</dbReference>
<evidence type="ECO:0000259" key="1">
    <source>
        <dbReference type="Pfam" id="PF00899"/>
    </source>
</evidence>
<dbReference type="Pfam" id="PF00899">
    <property type="entry name" value="ThiF"/>
    <property type="match status" value="1"/>
</dbReference>
<dbReference type="GO" id="GO:0008641">
    <property type="term" value="F:ubiquitin-like modifier activating enzyme activity"/>
    <property type="evidence" value="ECO:0007669"/>
    <property type="project" value="InterPro"/>
</dbReference>
<dbReference type="NCBIfam" id="NF004805">
    <property type="entry name" value="PRK06153.1-4"/>
    <property type="match status" value="1"/>
</dbReference>
<proteinExistence type="predicted"/>
<protein>
    <submittedName>
        <fullName evidence="3">Uncharacterized protein</fullName>
    </submittedName>
</protein>
<reference evidence="3 4" key="1">
    <citation type="submission" date="2017-01" db="EMBL/GenBank/DDBJ databases">
        <title>Genome sequencing of Rhodoferax fermentans JCM 7819.</title>
        <authorList>
            <person name="Kim Y.J."/>
            <person name="Farh M.E.-A."/>
            <person name="Yang D.-C."/>
        </authorList>
    </citation>
    <scope>NUCLEOTIDE SEQUENCE [LARGE SCALE GENOMIC DNA]</scope>
    <source>
        <strain evidence="3 4">JCM 7819</strain>
    </source>
</reference>
<dbReference type="AlphaFoldDB" id="A0A1T1ASM2"/>
<dbReference type="RefSeq" id="WP_078364919.1">
    <property type="nucleotide sequence ID" value="NZ_MTJN01000002.1"/>
</dbReference>
<dbReference type="InterPro" id="IPR046741">
    <property type="entry name" value="DUF6791"/>
</dbReference>
<dbReference type="InterPro" id="IPR035985">
    <property type="entry name" value="Ubiquitin-activating_enz"/>
</dbReference>
<dbReference type="InterPro" id="IPR000594">
    <property type="entry name" value="ThiF_NAD_FAD-bd"/>
</dbReference>
<accession>A0A1T1ASM2</accession>
<name>A0A1T1ASM2_RHOFE</name>
<dbReference type="Pfam" id="PF20590">
    <property type="entry name" value="DUF6791"/>
    <property type="match status" value="1"/>
</dbReference>
<dbReference type="EMBL" id="MTJN01000002">
    <property type="protein sequence ID" value="OOV07090.1"/>
    <property type="molecule type" value="Genomic_DNA"/>
</dbReference>
<evidence type="ECO:0000313" key="3">
    <source>
        <dbReference type="EMBL" id="OOV07090.1"/>
    </source>
</evidence>
<comment type="caution">
    <text evidence="3">The sequence shown here is derived from an EMBL/GenBank/DDBJ whole genome shotgun (WGS) entry which is preliminary data.</text>
</comment>
<organism evidence="3 4">
    <name type="scientific">Rhodoferax fermentans</name>
    <dbReference type="NCBI Taxonomy" id="28066"/>
    <lineage>
        <taxon>Bacteria</taxon>
        <taxon>Pseudomonadati</taxon>
        <taxon>Pseudomonadota</taxon>
        <taxon>Betaproteobacteria</taxon>
        <taxon>Burkholderiales</taxon>
        <taxon>Comamonadaceae</taxon>
        <taxon>Rhodoferax</taxon>
    </lineage>
</organism>
<gene>
    <name evidence="3" type="ORF">RF819_10440</name>
</gene>
<dbReference type="NCBIfam" id="NF004804">
    <property type="entry name" value="PRK06153.1-3"/>
    <property type="match status" value="1"/>
</dbReference>
<dbReference type="SUPFAM" id="SSF69572">
    <property type="entry name" value="Activating enzymes of the ubiquitin-like proteins"/>
    <property type="match status" value="1"/>
</dbReference>
<dbReference type="OrthoDB" id="8773615at2"/>